<accession>A0ACC2YW43</accession>
<sequence length="194" mass="22471">MARKDSSKLKYPQKAHPTFTADEAKERERQKQREKRARRRSKRAQEAAQEAASEPQSNELWPEKTLVEPESEDEDEDEQEPDVSEYEEDPKKTAKERCRGRVINEANERTAAAWIEEHMLEETVCERCLAGEGHSNADDLSLEEMAEFFCSLGLPDSMRESKRTPLPLTSEDLLWKKVLTDRDCPRRINIGKSH</sequence>
<dbReference type="Proteomes" id="UP001172680">
    <property type="component" value="Unassembled WGS sequence"/>
</dbReference>
<gene>
    <name evidence="1" type="ORF">H2199_006606</name>
</gene>
<organism evidence="1 2">
    <name type="scientific">Coniosporium tulheliwenetii</name>
    <dbReference type="NCBI Taxonomy" id="3383036"/>
    <lineage>
        <taxon>Eukaryota</taxon>
        <taxon>Fungi</taxon>
        <taxon>Dikarya</taxon>
        <taxon>Ascomycota</taxon>
        <taxon>Pezizomycotina</taxon>
        <taxon>Dothideomycetes</taxon>
        <taxon>Dothideomycetes incertae sedis</taxon>
        <taxon>Coniosporium</taxon>
    </lineage>
</organism>
<dbReference type="EMBL" id="JAPDRP010000019">
    <property type="protein sequence ID" value="KAJ9639571.1"/>
    <property type="molecule type" value="Genomic_DNA"/>
</dbReference>
<reference evidence="1" key="1">
    <citation type="submission" date="2022-10" db="EMBL/GenBank/DDBJ databases">
        <title>Culturing micro-colonial fungi from biological soil crusts in the Mojave desert and describing Neophaeococcomyces mojavensis, and introducing the new genera and species Taxawa tesnikishii.</title>
        <authorList>
            <person name="Kurbessoian T."/>
            <person name="Stajich J.E."/>
        </authorList>
    </citation>
    <scope>NUCLEOTIDE SEQUENCE</scope>
    <source>
        <strain evidence="1">JES_115</strain>
    </source>
</reference>
<evidence type="ECO:0000313" key="1">
    <source>
        <dbReference type="EMBL" id="KAJ9639571.1"/>
    </source>
</evidence>
<name>A0ACC2YW43_9PEZI</name>
<comment type="caution">
    <text evidence="1">The sequence shown here is derived from an EMBL/GenBank/DDBJ whole genome shotgun (WGS) entry which is preliminary data.</text>
</comment>
<evidence type="ECO:0000313" key="2">
    <source>
        <dbReference type="Proteomes" id="UP001172680"/>
    </source>
</evidence>
<proteinExistence type="predicted"/>
<protein>
    <submittedName>
        <fullName evidence="1">Uncharacterized protein</fullName>
    </submittedName>
</protein>
<keyword evidence="2" id="KW-1185">Reference proteome</keyword>